<feature type="compositionally biased region" description="Polar residues" evidence="4">
    <location>
        <begin position="326"/>
        <end position="380"/>
    </location>
</feature>
<dbReference type="PANTHER" id="PTHR15321:SF3">
    <property type="entry name" value="TP53-BINDING PROTEIN 1"/>
    <property type="match status" value="1"/>
</dbReference>
<feature type="region of interest" description="Disordered" evidence="4">
    <location>
        <begin position="666"/>
        <end position="744"/>
    </location>
</feature>
<feature type="compositionally biased region" description="Polar residues" evidence="4">
    <location>
        <begin position="1024"/>
        <end position="1050"/>
    </location>
</feature>
<feature type="compositionally biased region" description="Basic and acidic residues" evidence="4">
    <location>
        <begin position="511"/>
        <end position="530"/>
    </location>
</feature>
<evidence type="ECO:0000256" key="2">
    <source>
        <dbReference type="ARBA" id="ARBA00022763"/>
    </source>
</evidence>
<feature type="compositionally biased region" description="Polar residues" evidence="4">
    <location>
        <begin position="102"/>
        <end position="116"/>
    </location>
</feature>
<comment type="subcellular location">
    <subcellularLocation>
        <location evidence="1">Nucleus</location>
    </subcellularLocation>
</comment>
<dbReference type="CDD" id="cd17745">
    <property type="entry name" value="BRCT_p53bp1_rpt1"/>
    <property type="match status" value="1"/>
</dbReference>
<comment type="caution">
    <text evidence="6">The sequence shown here is derived from an EMBL/GenBank/DDBJ whole genome shotgun (WGS) entry which is preliminary data.</text>
</comment>
<feature type="region of interest" description="Disordered" evidence="4">
    <location>
        <begin position="785"/>
        <end position="854"/>
    </location>
</feature>
<dbReference type="Proteomes" id="UP000481861">
    <property type="component" value="Unassembled WGS sequence"/>
</dbReference>
<feature type="compositionally biased region" description="Basic and acidic residues" evidence="4">
    <location>
        <begin position="263"/>
        <end position="276"/>
    </location>
</feature>
<evidence type="ECO:0000259" key="5">
    <source>
        <dbReference type="PROSITE" id="PS50172"/>
    </source>
</evidence>
<keyword evidence="7" id="KW-1185">Reference proteome</keyword>
<feature type="compositionally biased region" description="Low complexity" evidence="4">
    <location>
        <begin position="733"/>
        <end position="742"/>
    </location>
</feature>
<dbReference type="OrthoDB" id="129353at2759"/>
<accession>A0A7C8IA57</accession>
<dbReference type="InterPro" id="IPR036420">
    <property type="entry name" value="BRCT_dom_sf"/>
</dbReference>
<feature type="non-terminal residue" evidence="6">
    <location>
        <position position="1"/>
    </location>
</feature>
<feature type="compositionally biased region" description="Polar residues" evidence="4">
    <location>
        <begin position="584"/>
        <end position="597"/>
    </location>
</feature>
<feature type="compositionally biased region" description="Basic and acidic residues" evidence="4">
    <location>
        <begin position="1"/>
        <end position="14"/>
    </location>
</feature>
<dbReference type="GO" id="GO:0042393">
    <property type="term" value="F:histone binding"/>
    <property type="evidence" value="ECO:0007669"/>
    <property type="project" value="TreeGrafter"/>
</dbReference>
<feature type="compositionally biased region" description="Acidic residues" evidence="4">
    <location>
        <begin position="481"/>
        <end position="510"/>
    </location>
</feature>
<evidence type="ECO:0000256" key="3">
    <source>
        <dbReference type="ARBA" id="ARBA00023242"/>
    </source>
</evidence>
<feature type="domain" description="BRCT" evidence="5">
    <location>
        <begin position="1055"/>
        <end position="1183"/>
    </location>
</feature>
<keyword evidence="2" id="KW-0227">DNA damage</keyword>
<feature type="region of interest" description="Disordered" evidence="4">
    <location>
        <begin position="755"/>
        <end position="774"/>
    </location>
</feature>
<organism evidence="6 7">
    <name type="scientific">Massariosphaeria phaeospora</name>
    <dbReference type="NCBI Taxonomy" id="100035"/>
    <lineage>
        <taxon>Eukaryota</taxon>
        <taxon>Fungi</taxon>
        <taxon>Dikarya</taxon>
        <taxon>Ascomycota</taxon>
        <taxon>Pezizomycotina</taxon>
        <taxon>Dothideomycetes</taxon>
        <taxon>Pleosporomycetidae</taxon>
        <taxon>Pleosporales</taxon>
        <taxon>Pleosporales incertae sedis</taxon>
        <taxon>Massariosphaeria</taxon>
    </lineage>
</organism>
<dbReference type="InterPro" id="IPR047249">
    <property type="entry name" value="BRCT_p53bp1-like_rpt1"/>
</dbReference>
<sequence length="1354" mass="147228">RERSPRRAPLDARHVIPSLPKHHTAPTTTGLVTQREGAAKMFQSFAADGGFGDTQPDSQMVKNFTSGMMETAPDLAPKPMSLLAPAEDDADDSQSDGVEAVGSSQEQPCPTITSPTVILEDDLETQLRGEPPPTSPLKFETPAMAGRKRDSQGQVLSSAMRTSTTPGTILSASAFFGNGTANAGPAPAMSLTQAFNATQARTSPVVGGPNEDVVFQRPSPNFNNARNSSPPPAFSSPIKPTRSEVHLRSSSEPRAEYVTMKQSQEKRQREDQDKEGVTTVAAQDSWEQPTAEERRALLRKKFDQDAARSLRKSDTVMDSQPGPVDNTDSIPQPKSLRFPSSPSTNQYSINQTTILSKTGFTSQLSSSSIPAGPPDSSSPLQEPLAKEGEESEERVPSSPPIITHEDDITYDEHAYDELSVSQRESNLGPGTGDVDMEDREDVAVTNEEAFEDEELQEGDPAETEDDPDGDDDLPKKASADAEADEMDLEAPPAEEADLVGDYEVPETLEQENEHPSEHEHELIRSSHPEDEVASSEQHATVQPRVQRQSTIPESDMLDDTQPSFFPYRIDAGNADSHATESNEDNSVVPNQTNSTEPFHTARENHSGSQPDELSNDAARISDAETTEQVPVFRSLRDIANQPDIQHSQDLGDIEIPRLSYATEEDDAFLGSSPMPPPAKKRRVTYSAKKKHFAGPIADTDPLSDQVSTSPLQQVHNAPQDSSPLSSAKEMEEQGASAAANARGEAEAIYTKVSKLRGTSLLTPARPQAQKPGALKSVNVKALLASPRKAPPVFPKSKPSPPSRSRRINEQRASELPDVQSPSDEPDELAGPTPEVTAPGSTVRPASDHGEAPTGGILVPNRVFAYWPGRIVYYAATCIGRADNSQWQVRYDDGNIHPLEPLQVRNLDLRVGDHVKVDQKGMKKHTYLVVGLQGKLDADHGLEYPLTDRRGYTVAIVQEKPRDSLPKDAVLQPKPPVSVPITQIYLTNGMWARYRDRMFDYTPAPSSSAPASRLATPVRVMGETGTPSFSKRTSGVPSLLKESTSRPSHTSTAIVPAGNVFSNMAFAISLSEDSDGKEKEAITKLITSNGGRIVDTGFHELFDYEPSDRPSTPKTFNQATSSAGDLVLYDENRDLGFVALISDTHSRRTKYFQALALNIPCLHIRWIQDTIAASRLLPFFKYFLPAGISTFLGPGVVRSRTMDVYDPTAADVSFANMIQGRNLLLHNHTVLIVTGKTKPNIERKQPYIFLMHTLGPAAIGQCADLAAARAMLHEDDWGWVYVNGGVEDVADAEAVLFHGAAAKKAGARSKKRKREEKDAAVGPLVRTGWVDGKEVRVMGDEFVVQSLILAALVEE</sequence>
<feature type="compositionally biased region" description="Basic and acidic residues" evidence="4">
    <location>
        <begin position="291"/>
        <end position="315"/>
    </location>
</feature>
<feature type="compositionally biased region" description="Pro residues" evidence="4">
    <location>
        <begin position="788"/>
        <end position="801"/>
    </location>
</feature>
<evidence type="ECO:0000256" key="1">
    <source>
        <dbReference type="ARBA" id="ARBA00004123"/>
    </source>
</evidence>
<feature type="compositionally biased region" description="Basic and acidic residues" evidence="4">
    <location>
        <begin position="241"/>
        <end position="255"/>
    </location>
</feature>
<evidence type="ECO:0000313" key="6">
    <source>
        <dbReference type="EMBL" id="KAF2871193.1"/>
    </source>
</evidence>
<gene>
    <name evidence="6" type="ORF">BDV95DRAFT_495297</name>
</gene>
<feature type="compositionally biased region" description="Polar residues" evidence="4">
    <location>
        <begin position="534"/>
        <end position="552"/>
    </location>
</feature>
<dbReference type="SUPFAM" id="SSF52113">
    <property type="entry name" value="BRCT domain"/>
    <property type="match status" value="1"/>
</dbReference>
<dbReference type="Pfam" id="PF18115">
    <property type="entry name" value="Tudor_3"/>
    <property type="match status" value="1"/>
</dbReference>
<protein>
    <recommendedName>
        <fullName evidence="5">BRCT domain-containing protein</fullName>
    </recommendedName>
</protein>
<dbReference type="EMBL" id="JAADJZ010000012">
    <property type="protein sequence ID" value="KAF2871193.1"/>
    <property type="molecule type" value="Genomic_DNA"/>
</dbReference>
<evidence type="ECO:0000256" key="4">
    <source>
        <dbReference type="SAM" id="MobiDB-lite"/>
    </source>
</evidence>
<reference evidence="6 7" key="1">
    <citation type="submission" date="2020-01" db="EMBL/GenBank/DDBJ databases">
        <authorList>
            <consortium name="DOE Joint Genome Institute"/>
            <person name="Haridas S."/>
            <person name="Albert R."/>
            <person name="Binder M."/>
            <person name="Bloem J."/>
            <person name="Labutti K."/>
            <person name="Salamov A."/>
            <person name="Andreopoulos B."/>
            <person name="Baker S.E."/>
            <person name="Barry K."/>
            <person name="Bills G."/>
            <person name="Bluhm B.H."/>
            <person name="Cannon C."/>
            <person name="Castanera R."/>
            <person name="Culley D.E."/>
            <person name="Daum C."/>
            <person name="Ezra D."/>
            <person name="Gonzalez J.B."/>
            <person name="Henrissat B."/>
            <person name="Kuo A."/>
            <person name="Liang C."/>
            <person name="Lipzen A."/>
            <person name="Lutzoni F."/>
            <person name="Magnuson J."/>
            <person name="Mondo S."/>
            <person name="Nolan M."/>
            <person name="Ohm R."/>
            <person name="Pangilinan J."/>
            <person name="Park H.-J.H."/>
            <person name="Ramirez L."/>
            <person name="Alfaro M."/>
            <person name="Sun H."/>
            <person name="Tritt A."/>
            <person name="Yoshinaga Y."/>
            <person name="Zwiers L.-H.L."/>
            <person name="Turgeon B.G."/>
            <person name="Goodwin S.B."/>
            <person name="Spatafora J.W."/>
            <person name="Crous P.W."/>
            <person name="Grigoriev I.V."/>
        </authorList>
    </citation>
    <scope>NUCLEOTIDE SEQUENCE [LARGE SCALE GENOMIC DNA]</scope>
    <source>
        <strain evidence="6 7">CBS 611.86</strain>
    </source>
</reference>
<feature type="compositionally biased region" description="Basic residues" evidence="4">
    <location>
        <begin position="678"/>
        <end position="692"/>
    </location>
</feature>
<feature type="compositionally biased region" description="Polar residues" evidence="4">
    <location>
        <begin position="152"/>
        <end position="164"/>
    </location>
</feature>
<feature type="compositionally biased region" description="Polar residues" evidence="4">
    <location>
        <begin position="218"/>
        <end position="228"/>
    </location>
</feature>
<feature type="region of interest" description="Disordered" evidence="4">
    <location>
        <begin position="200"/>
        <end position="637"/>
    </location>
</feature>
<name>A0A7C8IA57_9PLEO</name>
<evidence type="ECO:0000313" key="7">
    <source>
        <dbReference type="Proteomes" id="UP000481861"/>
    </source>
</evidence>
<dbReference type="Gene3D" id="3.40.50.10190">
    <property type="entry name" value="BRCT domain"/>
    <property type="match status" value="1"/>
</dbReference>
<feature type="compositionally biased region" description="Polar residues" evidence="4">
    <location>
        <begin position="702"/>
        <end position="725"/>
    </location>
</feature>
<feature type="compositionally biased region" description="Basic and acidic residues" evidence="4">
    <location>
        <begin position="403"/>
        <end position="416"/>
    </location>
</feature>
<dbReference type="InterPro" id="IPR047252">
    <property type="entry name" value="TP53BP1-like"/>
</dbReference>
<feature type="region of interest" description="Disordered" evidence="4">
    <location>
        <begin position="69"/>
        <end position="164"/>
    </location>
</feature>
<dbReference type="SMART" id="SM00292">
    <property type="entry name" value="BRCT"/>
    <property type="match status" value="1"/>
</dbReference>
<feature type="compositionally biased region" description="Acidic residues" evidence="4">
    <location>
        <begin position="448"/>
        <end position="471"/>
    </location>
</feature>
<dbReference type="GO" id="GO:0000077">
    <property type="term" value="P:DNA damage checkpoint signaling"/>
    <property type="evidence" value="ECO:0007669"/>
    <property type="project" value="TreeGrafter"/>
</dbReference>
<feature type="region of interest" description="Disordered" evidence="4">
    <location>
        <begin position="1021"/>
        <end position="1050"/>
    </location>
</feature>
<dbReference type="InterPro" id="IPR001357">
    <property type="entry name" value="BRCT_dom"/>
</dbReference>
<proteinExistence type="predicted"/>
<dbReference type="GO" id="GO:0005634">
    <property type="term" value="C:nucleus"/>
    <property type="evidence" value="ECO:0007669"/>
    <property type="project" value="UniProtKB-SubCell"/>
</dbReference>
<dbReference type="Gene3D" id="2.30.30.140">
    <property type="match status" value="1"/>
</dbReference>
<dbReference type="PANTHER" id="PTHR15321">
    <property type="entry name" value="TUMOR SUPPRESSOR P53-BINDING PROTEIN 1"/>
    <property type="match status" value="1"/>
</dbReference>
<dbReference type="Pfam" id="PF00533">
    <property type="entry name" value="BRCT"/>
    <property type="match status" value="1"/>
</dbReference>
<dbReference type="InterPro" id="IPR041297">
    <property type="entry name" value="Crb2_Tudor"/>
</dbReference>
<keyword evidence="3" id="KW-0539">Nucleus</keyword>
<dbReference type="PROSITE" id="PS50172">
    <property type="entry name" value="BRCT"/>
    <property type="match status" value="1"/>
</dbReference>
<feature type="region of interest" description="Disordered" evidence="4">
    <location>
        <begin position="1"/>
        <end position="31"/>
    </location>
</feature>
<dbReference type="GO" id="GO:0045944">
    <property type="term" value="P:positive regulation of transcription by RNA polymerase II"/>
    <property type="evidence" value="ECO:0007669"/>
    <property type="project" value="TreeGrafter"/>
</dbReference>